<dbReference type="InterPro" id="IPR000792">
    <property type="entry name" value="Tscrpt_reg_LuxR_C"/>
</dbReference>
<evidence type="ECO:0000259" key="1">
    <source>
        <dbReference type="Pfam" id="PF08281"/>
    </source>
</evidence>
<dbReference type="GO" id="GO:0006352">
    <property type="term" value="P:DNA-templated transcription initiation"/>
    <property type="evidence" value="ECO:0007669"/>
    <property type="project" value="InterPro"/>
</dbReference>
<dbReference type="InterPro" id="IPR013249">
    <property type="entry name" value="RNA_pol_sigma70_r4_t2"/>
</dbReference>
<dbReference type="HOGENOM" id="CLU_110616_1_0_9"/>
<dbReference type="KEGG" id="dgi:Desgi_4535"/>
<dbReference type="Proteomes" id="UP000013520">
    <property type="component" value="Chromosome"/>
</dbReference>
<dbReference type="EMBL" id="CP003273">
    <property type="protein sequence ID" value="AGL03763.1"/>
    <property type="molecule type" value="Genomic_DNA"/>
</dbReference>
<reference evidence="2 3" key="1">
    <citation type="submission" date="2012-01" db="EMBL/GenBank/DDBJ databases">
        <title>Complete sequence of Desulfotomaculum gibsoniae DSM 7213.</title>
        <authorList>
            <consortium name="US DOE Joint Genome Institute"/>
            <person name="Lucas S."/>
            <person name="Han J."/>
            <person name="Lapidus A."/>
            <person name="Cheng J.-F."/>
            <person name="Goodwin L."/>
            <person name="Pitluck S."/>
            <person name="Peters L."/>
            <person name="Ovchinnikova G."/>
            <person name="Teshima H."/>
            <person name="Detter J.C."/>
            <person name="Han C."/>
            <person name="Tapia R."/>
            <person name="Land M."/>
            <person name="Hauser L."/>
            <person name="Kyrpides N."/>
            <person name="Ivanova N."/>
            <person name="Pagani I."/>
            <person name="Parshina S."/>
            <person name="Plugge C."/>
            <person name="Muyzer G."/>
            <person name="Kuever J."/>
            <person name="Ivanova A."/>
            <person name="Nazina T."/>
            <person name="Klenk H.-P."/>
            <person name="Brambilla E."/>
            <person name="Spring S."/>
            <person name="Stams A.F."/>
            <person name="Woyke T."/>
        </authorList>
    </citation>
    <scope>NUCLEOTIDE SEQUENCE [LARGE SCALE GENOMIC DNA]</scope>
    <source>
        <strain evidence="2 3">DSM 7213</strain>
    </source>
</reference>
<feature type="domain" description="RNA polymerase sigma factor 70 region 4 type 2" evidence="1">
    <location>
        <begin position="106"/>
        <end position="151"/>
    </location>
</feature>
<keyword evidence="3" id="KW-1185">Reference proteome</keyword>
<sequence>MPKGDNQKSNKEYYLTIDGKKITVTEGVYRTDRRPVWAELKRQEREKRCLISDGKGKTKRCMEDCSQCDKQRIGSVLSLEKFSEDGYEIPGSFDVAELVAEKLLFEELAAALDELDPQNKRIAELYGDGMSERQIADKVGLSQRTVNKRKAKIFGQLHQRLKNYR</sequence>
<gene>
    <name evidence="2" type="ORF">Desgi_4535</name>
</gene>
<dbReference type="SUPFAM" id="SSF88659">
    <property type="entry name" value="Sigma3 and sigma4 domains of RNA polymerase sigma factors"/>
    <property type="match status" value="1"/>
</dbReference>
<accession>R4KKM1</accession>
<dbReference type="eggNOG" id="COG1191">
    <property type="taxonomic scope" value="Bacteria"/>
</dbReference>
<evidence type="ECO:0000313" key="3">
    <source>
        <dbReference type="Proteomes" id="UP000013520"/>
    </source>
</evidence>
<dbReference type="STRING" id="767817.Desgi_4535"/>
<dbReference type="PRINTS" id="PR00038">
    <property type="entry name" value="HTHLUXR"/>
</dbReference>
<proteinExistence type="predicted"/>
<dbReference type="RefSeq" id="WP_006524178.1">
    <property type="nucleotide sequence ID" value="NC_021184.1"/>
</dbReference>
<dbReference type="GO" id="GO:0003677">
    <property type="term" value="F:DNA binding"/>
    <property type="evidence" value="ECO:0007669"/>
    <property type="project" value="UniProtKB-KW"/>
</dbReference>
<dbReference type="InterPro" id="IPR013324">
    <property type="entry name" value="RNA_pol_sigma_r3/r4-like"/>
</dbReference>
<evidence type="ECO:0000313" key="2">
    <source>
        <dbReference type="EMBL" id="AGL03763.1"/>
    </source>
</evidence>
<dbReference type="OrthoDB" id="2043637at2"/>
<name>R4KKM1_9FIRM</name>
<dbReference type="Gene3D" id="1.10.10.10">
    <property type="entry name" value="Winged helix-like DNA-binding domain superfamily/Winged helix DNA-binding domain"/>
    <property type="match status" value="1"/>
</dbReference>
<protein>
    <submittedName>
        <fullName evidence="2">Response regulator containing a CheY-like receiver domain and an HTH DNA-binding domain</fullName>
    </submittedName>
</protein>
<keyword evidence="2" id="KW-0238">DNA-binding</keyword>
<dbReference type="AlphaFoldDB" id="R4KKM1"/>
<dbReference type="InterPro" id="IPR036388">
    <property type="entry name" value="WH-like_DNA-bd_sf"/>
</dbReference>
<dbReference type="GO" id="GO:0016987">
    <property type="term" value="F:sigma factor activity"/>
    <property type="evidence" value="ECO:0007669"/>
    <property type="project" value="InterPro"/>
</dbReference>
<dbReference type="Pfam" id="PF08281">
    <property type="entry name" value="Sigma70_r4_2"/>
    <property type="match status" value="1"/>
</dbReference>
<organism evidence="2 3">
    <name type="scientific">Desulfoscipio gibsoniae DSM 7213</name>
    <dbReference type="NCBI Taxonomy" id="767817"/>
    <lineage>
        <taxon>Bacteria</taxon>
        <taxon>Bacillati</taxon>
        <taxon>Bacillota</taxon>
        <taxon>Clostridia</taxon>
        <taxon>Eubacteriales</taxon>
        <taxon>Desulfallaceae</taxon>
        <taxon>Desulfoscipio</taxon>
    </lineage>
</organism>